<comment type="caution">
    <text evidence="1">The sequence shown here is derived from an EMBL/GenBank/DDBJ whole genome shotgun (WGS) entry which is preliminary data.</text>
</comment>
<reference evidence="1 2" key="1">
    <citation type="journal article" date="2020" name="Nat. Food">
        <title>A phased Vanilla planifolia genome enables genetic improvement of flavour and production.</title>
        <authorList>
            <person name="Hasing T."/>
            <person name="Tang H."/>
            <person name="Brym M."/>
            <person name="Khazi F."/>
            <person name="Huang T."/>
            <person name="Chambers A.H."/>
        </authorList>
    </citation>
    <scope>NUCLEOTIDE SEQUENCE [LARGE SCALE GENOMIC DNA]</scope>
    <source>
        <tissue evidence="1">Leaf</tissue>
    </source>
</reference>
<sequence>MVYGRGGPREFWEEESRAIVRSFSCEPIKIYSIGFQQKQRCGRWPGQARAVLEDRSEGGGCREELGLLSSLLRRSARCLRCRRRR</sequence>
<proteinExistence type="predicted"/>
<keyword evidence="2" id="KW-1185">Reference proteome</keyword>
<protein>
    <submittedName>
        <fullName evidence="1">Uncharacterized protein</fullName>
    </submittedName>
</protein>
<name>A0A835QBE5_VANPL</name>
<organism evidence="1 2">
    <name type="scientific">Vanilla planifolia</name>
    <name type="common">Vanilla</name>
    <dbReference type="NCBI Taxonomy" id="51239"/>
    <lineage>
        <taxon>Eukaryota</taxon>
        <taxon>Viridiplantae</taxon>
        <taxon>Streptophyta</taxon>
        <taxon>Embryophyta</taxon>
        <taxon>Tracheophyta</taxon>
        <taxon>Spermatophyta</taxon>
        <taxon>Magnoliopsida</taxon>
        <taxon>Liliopsida</taxon>
        <taxon>Asparagales</taxon>
        <taxon>Orchidaceae</taxon>
        <taxon>Vanilloideae</taxon>
        <taxon>Vanilleae</taxon>
        <taxon>Vanilla</taxon>
    </lineage>
</organism>
<evidence type="ECO:0000313" key="1">
    <source>
        <dbReference type="EMBL" id="KAG0470030.1"/>
    </source>
</evidence>
<gene>
    <name evidence="1" type="ORF">HPP92_016730</name>
</gene>
<evidence type="ECO:0000313" key="2">
    <source>
        <dbReference type="Proteomes" id="UP000636800"/>
    </source>
</evidence>
<dbReference type="Proteomes" id="UP000636800">
    <property type="component" value="Unassembled WGS sequence"/>
</dbReference>
<accession>A0A835QBE5</accession>
<dbReference type="EMBL" id="JADCNL010000008">
    <property type="protein sequence ID" value="KAG0470030.1"/>
    <property type="molecule type" value="Genomic_DNA"/>
</dbReference>
<dbReference type="AlphaFoldDB" id="A0A835QBE5"/>